<name>A0AAE4ZAH5_9BACT</name>
<evidence type="ECO:0000256" key="5">
    <source>
        <dbReference type="ARBA" id="ARBA00022692"/>
    </source>
</evidence>
<feature type="transmembrane region" description="Helical" evidence="8">
    <location>
        <begin position="202"/>
        <end position="223"/>
    </location>
</feature>
<evidence type="ECO:0000313" key="11">
    <source>
        <dbReference type="Proteomes" id="UP000702544"/>
    </source>
</evidence>
<accession>A0AAE4ZAH5</accession>
<evidence type="ECO:0000256" key="1">
    <source>
        <dbReference type="ARBA" id="ARBA00004651"/>
    </source>
</evidence>
<keyword evidence="7 8" id="KW-0472">Membrane</keyword>
<keyword evidence="4" id="KW-0808">Transferase</keyword>
<feature type="transmembrane region" description="Helical" evidence="8">
    <location>
        <begin position="302"/>
        <end position="318"/>
    </location>
</feature>
<feature type="transmembrane region" description="Helical" evidence="8">
    <location>
        <begin position="274"/>
        <end position="296"/>
    </location>
</feature>
<comment type="caution">
    <text evidence="10">The sequence shown here is derived from an EMBL/GenBank/DDBJ whole genome shotgun (WGS) entry which is preliminary data.</text>
</comment>
<evidence type="ECO:0000256" key="3">
    <source>
        <dbReference type="ARBA" id="ARBA00022676"/>
    </source>
</evidence>
<feature type="transmembrane region" description="Helical" evidence="8">
    <location>
        <begin position="250"/>
        <end position="267"/>
    </location>
</feature>
<evidence type="ECO:0000256" key="7">
    <source>
        <dbReference type="ARBA" id="ARBA00023136"/>
    </source>
</evidence>
<dbReference type="EMBL" id="JAACAK010000064">
    <property type="protein sequence ID" value="NIR75156.1"/>
    <property type="molecule type" value="Genomic_DNA"/>
</dbReference>
<feature type="transmembrane region" description="Helical" evidence="8">
    <location>
        <begin position="80"/>
        <end position="98"/>
    </location>
</feature>
<keyword evidence="6 8" id="KW-1133">Transmembrane helix</keyword>
<feature type="transmembrane region" description="Helical" evidence="8">
    <location>
        <begin position="161"/>
        <end position="190"/>
    </location>
</feature>
<feature type="transmembrane region" description="Helical" evidence="8">
    <location>
        <begin position="130"/>
        <end position="149"/>
    </location>
</feature>
<organism evidence="10 11">
    <name type="scientific">Candidatus Kutchimonas denitrificans</name>
    <dbReference type="NCBI Taxonomy" id="3056748"/>
    <lineage>
        <taxon>Bacteria</taxon>
        <taxon>Pseudomonadati</taxon>
        <taxon>Gemmatimonadota</taxon>
        <taxon>Gemmatimonadia</taxon>
        <taxon>Candidatus Palauibacterales</taxon>
        <taxon>Candidatus Palauibacteraceae</taxon>
        <taxon>Candidatus Kutchimonas</taxon>
    </lineage>
</organism>
<dbReference type="InterPro" id="IPR050297">
    <property type="entry name" value="LipidA_mod_glycosyltrf_83"/>
</dbReference>
<feature type="domain" description="Glycosyltransferase RgtA/B/C/D-like" evidence="9">
    <location>
        <begin position="58"/>
        <end position="215"/>
    </location>
</feature>
<gene>
    <name evidence="10" type="ORF">GWO12_08605</name>
</gene>
<keyword evidence="3" id="KW-0328">Glycosyltransferase</keyword>
<feature type="transmembrane region" description="Helical" evidence="8">
    <location>
        <begin position="12"/>
        <end position="29"/>
    </location>
</feature>
<dbReference type="GO" id="GO:0016763">
    <property type="term" value="F:pentosyltransferase activity"/>
    <property type="evidence" value="ECO:0007669"/>
    <property type="project" value="TreeGrafter"/>
</dbReference>
<dbReference type="Pfam" id="PF13231">
    <property type="entry name" value="PMT_2"/>
    <property type="match status" value="1"/>
</dbReference>
<evidence type="ECO:0000256" key="8">
    <source>
        <dbReference type="SAM" id="Phobius"/>
    </source>
</evidence>
<feature type="transmembrane region" description="Helical" evidence="8">
    <location>
        <begin position="330"/>
        <end position="351"/>
    </location>
</feature>
<proteinExistence type="predicted"/>
<evidence type="ECO:0000259" key="9">
    <source>
        <dbReference type="Pfam" id="PF13231"/>
    </source>
</evidence>
<keyword evidence="5 8" id="KW-0812">Transmembrane</keyword>
<dbReference type="PANTHER" id="PTHR33908">
    <property type="entry name" value="MANNOSYLTRANSFERASE YKCB-RELATED"/>
    <property type="match status" value="1"/>
</dbReference>
<evidence type="ECO:0000256" key="4">
    <source>
        <dbReference type="ARBA" id="ARBA00022679"/>
    </source>
</evidence>
<feature type="transmembrane region" description="Helical" evidence="8">
    <location>
        <begin position="104"/>
        <end position="123"/>
    </location>
</feature>
<dbReference type="AlphaFoldDB" id="A0AAE4ZAH5"/>
<comment type="subcellular location">
    <subcellularLocation>
        <location evidence="1">Cell membrane</location>
        <topology evidence="1">Multi-pass membrane protein</topology>
    </subcellularLocation>
</comment>
<protein>
    <recommendedName>
        <fullName evidence="9">Glycosyltransferase RgtA/B/C/D-like domain-containing protein</fullName>
    </recommendedName>
</protein>
<dbReference type="GO" id="GO:0005886">
    <property type="term" value="C:plasma membrane"/>
    <property type="evidence" value="ECO:0007669"/>
    <property type="project" value="UniProtKB-SubCell"/>
</dbReference>
<dbReference type="Proteomes" id="UP000702544">
    <property type="component" value="Unassembled WGS sequence"/>
</dbReference>
<dbReference type="PANTHER" id="PTHR33908:SF11">
    <property type="entry name" value="MEMBRANE PROTEIN"/>
    <property type="match status" value="1"/>
</dbReference>
<evidence type="ECO:0000313" key="10">
    <source>
        <dbReference type="EMBL" id="NIR75156.1"/>
    </source>
</evidence>
<dbReference type="InterPro" id="IPR038731">
    <property type="entry name" value="RgtA/B/C-like"/>
</dbReference>
<sequence length="476" mass="53062">MANRLPPERVRVAVILLTLCGMAAALRLYRLTYWNIEGDEINTLRDSLAFPGLFNSAKPLLFFFNHYLIAPLIDLDEFGLRFLPVVFGILAVPAMYWLGRRTLGATVGLFAAFLVAFSPWHLYWSQYARYYSLVFLLSACFPLLLYLGFRDRKPRLVVAGLAAAAAAILAHASVGLLLAAFGVWLALTVVPRLQLRRSTSRWTLVATGLIGAVIVGIVLYRLLPQLIGWNNLAQDWGHNAVSLPLSYIDWLSPIVLLFGAAGTAWMWRDGERALAWLIAISVTLPLVVLCVLSLAVPVSTSYLFSTTPLVLLACAYFLDRLTSVGPRVMGIRIVVAASALAIVAAGGPHIISHYRDGSRLDFRSAADYLRRNAPKDDLLLSDQPRVLTYYLAEHTVQQFERAAASLVDAADRARRISDDGEIWIVAAIRHRGGFTDIDLGGARDWVRDHCSLSESFFKPRLDYKYNELRVYRCHNR</sequence>
<dbReference type="GO" id="GO:0009103">
    <property type="term" value="P:lipopolysaccharide biosynthetic process"/>
    <property type="evidence" value="ECO:0007669"/>
    <property type="project" value="UniProtKB-ARBA"/>
</dbReference>
<evidence type="ECO:0000256" key="6">
    <source>
        <dbReference type="ARBA" id="ARBA00022989"/>
    </source>
</evidence>
<keyword evidence="2" id="KW-1003">Cell membrane</keyword>
<feature type="transmembrane region" description="Helical" evidence="8">
    <location>
        <begin position="49"/>
        <end position="68"/>
    </location>
</feature>
<evidence type="ECO:0000256" key="2">
    <source>
        <dbReference type="ARBA" id="ARBA00022475"/>
    </source>
</evidence>
<reference evidence="10 11" key="1">
    <citation type="submission" date="2020-01" db="EMBL/GenBank/DDBJ databases">
        <title>Genomes assembled from Gulf of Kutch pelagic sediment metagenomes.</title>
        <authorList>
            <person name="Chandrashekar M."/>
            <person name="Mahajan M.S."/>
            <person name="Dave K.J."/>
            <person name="Vatsa P."/>
            <person name="Nathani N.M."/>
        </authorList>
    </citation>
    <scope>NUCLEOTIDE SEQUENCE [LARGE SCALE GENOMIC DNA]</scope>
    <source>
        <strain evidence="10">KS3-K002</strain>
    </source>
</reference>